<keyword evidence="1 4" id="KW-0349">Heme</keyword>
<proteinExistence type="predicted"/>
<organism evidence="7 8">
    <name type="scientific">Methylomarinovum caldicuralii</name>
    <dbReference type="NCBI Taxonomy" id="438856"/>
    <lineage>
        <taxon>Bacteria</taxon>
        <taxon>Pseudomonadati</taxon>
        <taxon>Pseudomonadota</taxon>
        <taxon>Gammaproteobacteria</taxon>
        <taxon>Methylococcales</taxon>
        <taxon>Methylothermaceae</taxon>
        <taxon>Methylomarinovum</taxon>
    </lineage>
</organism>
<feature type="signal peptide" evidence="5">
    <location>
        <begin position="1"/>
        <end position="24"/>
    </location>
</feature>
<keyword evidence="3 4" id="KW-0408">Iron</keyword>
<dbReference type="InterPro" id="IPR009056">
    <property type="entry name" value="Cyt_c-like_dom"/>
</dbReference>
<dbReference type="Gene3D" id="1.10.760.10">
    <property type="entry name" value="Cytochrome c-like domain"/>
    <property type="match status" value="1"/>
</dbReference>
<dbReference type="Proteomes" id="UP001321825">
    <property type="component" value="Chromosome"/>
</dbReference>
<dbReference type="GO" id="GO:0020037">
    <property type="term" value="F:heme binding"/>
    <property type="evidence" value="ECO:0007669"/>
    <property type="project" value="InterPro"/>
</dbReference>
<keyword evidence="2 4" id="KW-0479">Metal-binding</keyword>
<evidence type="ECO:0000256" key="4">
    <source>
        <dbReference type="PROSITE-ProRule" id="PRU00433"/>
    </source>
</evidence>
<dbReference type="RefSeq" id="WP_317704974.1">
    <property type="nucleotide sequence ID" value="NZ_AP024714.1"/>
</dbReference>
<feature type="domain" description="Cytochrome c" evidence="6">
    <location>
        <begin position="31"/>
        <end position="120"/>
    </location>
</feature>
<evidence type="ECO:0000256" key="2">
    <source>
        <dbReference type="ARBA" id="ARBA00022723"/>
    </source>
</evidence>
<feature type="chain" id="PRO_5043953117" evidence="5">
    <location>
        <begin position="25"/>
        <end position="145"/>
    </location>
</feature>
<evidence type="ECO:0000313" key="7">
    <source>
        <dbReference type="EMBL" id="BCX82578.1"/>
    </source>
</evidence>
<sequence>MKLRKLIMGVAMAAGMGLTAQAFAVEFTQDEMLWLGMKIYERTAGRGCGTCHDVRPFPDLTESIKKLSKEEFLKVVKEGRPGTIMTPMAPQIMKIGLVEKACMTEDQALDALYAYLKALSDGKIKGKVKKPKTLKDKMKACKAGS</sequence>
<dbReference type="SUPFAM" id="SSF46626">
    <property type="entry name" value="Cytochrome c"/>
    <property type="match status" value="1"/>
</dbReference>
<accession>A0AAU9BUE6</accession>
<name>A0AAU9BUE6_9GAMM</name>
<evidence type="ECO:0000256" key="1">
    <source>
        <dbReference type="ARBA" id="ARBA00022617"/>
    </source>
</evidence>
<evidence type="ECO:0000256" key="5">
    <source>
        <dbReference type="SAM" id="SignalP"/>
    </source>
</evidence>
<evidence type="ECO:0000313" key="8">
    <source>
        <dbReference type="Proteomes" id="UP001321825"/>
    </source>
</evidence>
<reference evidence="8" key="1">
    <citation type="journal article" date="2024" name="Int. J. Syst. Evol. Microbiol.">
        <title>Methylomarinovum tepidoasis sp. nov., a moderately thermophilic methanotroph of the family Methylothermaceae isolated from a deep-sea hydrothermal field.</title>
        <authorList>
            <person name="Hirayama H."/>
            <person name="Takaki Y."/>
            <person name="Abe M."/>
            <person name="Miyazaki M."/>
            <person name="Uematsu K."/>
            <person name="Matsui Y."/>
            <person name="Takai K."/>
        </authorList>
    </citation>
    <scope>NUCLEOTIDE SEQUENCE [LARGE SCALE GENOMIC DNA]</scope>
    <source>
        <strain evidence="8">IT-9</strain>
    </source>
</reference>
<dbReference type="GO" id="GO:0009055">
    <property type="term" value="F:electron transfer activity"/>
    <property type="evidence" value="ECO:0007669"/>
    <property type="project" value="InterPro"/>
</dbReference>
<dbReference type="AlphaFoldDB" id="A0AAU9BUE6"/>
<dbReference type="KEGG" id="mcau:MIT9_P2164"/>
<keyword evidence="8" id="KW-1185">Reference proteome</keyword>
<keyword evidence="5" id="KW-0732">Signal</keyword>
<protein>
    <submittedName>
        <fullName evidence="7">Cytochrome c551</fullName>
    </submittedName>
</protein>
<evidence type="ECO:0000259" key="6">
    <source>
        <dbReference type="PROSITE" id="PS51007"/>
    </source>
</evidence>
<dbReference type="InterPro" id="IPR036909">
    <property type="entry name" value="Cyt_c-like_dom_sf"/>
</dbReference>
<gene>
    <name evidence="7" type="ORF">MIT9_P2164</name>
</gene>
<dbReference type="EMBL" id="AP024714">
    <property type="protein sequence ID" value="BCX82578.1"/>
    <property type="molecule type" value="Genomic_DNA"/>
</dbReference>
<dbReference type="PROSITE" id="PS51007">
    <property type="entry name" value="CYTC"/>
    <property type="match status" value="1"/>
</dbReference>
<evidence type="ECO:0000256" key="3">
    <source>
        <dbReference type="ARBA" id="ARBA00023004"/>
    </source>
</evidence>
<dbReference type="GO" id="GO:0046872">
    <property type="term" value="F:metal ion binding"/>
    <property type="evidence" value="ECO:0007669"/>
    <property type="project" value="UniProtKB-KW"/>
</dbReference>